<evidence type="ECO:0000259" key="3">
    <source>
        <dbReference type="Pfam" id="PF04183"/>
    </source>
</evidence>
<dbReference type="Proteomes" id="UP001148125">
    <property type="component" value="Unassembled WGS sequence"/>
</dbReference>
<name>A0ABT5VGC2_9BACI</name>
<evidence type="ECO:0000313" key="6">
    <source>
        <dbReference type="Proteomes" id="UP001148125"/>
    </source>
</evidence>
<evidence type="ECO:0008006" key="7">
    <source>
        <dbReference type="Google" id="ProtNLM"/>
    </source>
</evidence>
<dbReference type="Pfam" id="PF06276">
    <property type="entry name" value="FhuF"/>
    <property type="match status" value="1"/>
</dbReference>
<accession>A0ABT5VGC2</accession>
<dbReference type="InterPro" id="IPR037455">
    <property type="entry name" value="LucA/IucC-like"/>
</dbReference>
<keyword evidence="6" id="KW-1185">Reference proteome</keyword>
<comment type="caution">
    <text evidence="5">The sequence shown here is derived from an EMBL/GenBank/DDBJ whole genome shotgun (WGS) entry which is preliminary data.</text>
</comment>
<comment type="pathway">
    <text evidence="1">Siderophore biosynthesis.</text>
</comment>
<dbReference type="InterPro" id="IPR007310">
    <property type="entry name" value="Aerobactin_biosyn_IucA/IucC_N"/>
</dbReference>
<evidence type="ECO:0000256" key="2">
    <source>
        <dbReference type="ARBA" id="ARBA00007832"/>
    </source>
</evidence>
<dbReference type="InterPro" id="IPR022770">
    <property type="entry name" value="IucA/IucC-like_C"/>
</dbReference>
<dbReference type="EMBL" id="JAOTPO010000004">
    <property type="protein sequence ID" value="MDE5413249.1"/>
    <property type="molecule type" value="Genomic_DNA"/>
</dbReference>
<feature type="domain" description="Aerobactin siderophore biosynthesis IucA/IucC-like C-terminal" evidence="4">
    <location>
        <begin position="469"/>
        <end position="632"/>
    </location>
</feature>
<gene>
    <name evidence="5" type="ORF">N7Z68_07605</name>
</gene>
<proteinExistence type="inferred from homology"/>
<organism evidence="5 6">
    <name type="scientific">Alkalihalobacterium chitinilyticum</name>
    <dbReference type="NCBI Taxonomy" id="2980103"/>
    <lineage>
        <taxon>Bacteria</taxon>
        <taxon>Bacillati</taxon>
        <taxon>Bacillota</taxon>
        <taxon>Bacilli</taxon>
        <taxon>Bacillales</taxon>
        <taxon>Bacillaceae</taxon>
        <taxon>Alkalihalobacterium</taxon>
    </lineage>
</organism>
<reference evidence="5" key="1">
    <citation type="submission" date="2024-05" db="EMBL/GenBank/DDBJ databases">
        <title>Alkalihalobacillus sp. strain MEB203 novel alkaliphilic bacterium from Lonar Lake, India.</title>
        <authorList>
            <person name="Joshi A."/>
            <person name="Thite S."/>
            <person name="Mengade P."/>
        </authorList>
    </citation>
    <scope>NUCLEOTIDE SEQUENCE</scope>
    <source>
        <strain evidence="5">MEB 203</strain>
    </source>
</reference>
<evidence type="ECO:0000259" key="4">
    <source>
        <dbReference type="Pfam" id="PF06276"/>
    </source>
</evidence>
<sequence length="648" mass="74421">MLLTELNLETKEMKIHDFIATTYPELVNTYLTIVPKARFMIMERMINALLREGFIQKDQIETQLSQSKPVELTFQKGKIIIPIAEKYSYDRYKLGVNVKFVDHKQAVIEVLHPIFLVELLKEYMEEQNITYSNLEGFQLELADSVANMGLGLLFQETKYEQLKAIGQKNNWQTTLELVNGLAATDPTFDRALFFEQSCVTGHQLHPCTKSKVGLTIGEIVQYSSEFDQVVELSFVALHKDVVYINPQFERRQMNEFWSKEYPTLYDCFINSCLAKGVNPDEHVVLPVHPWQKDQTLPELYANELEKGDIFLIDNYRLPIKPTLSVRTVAPISVDKKYHLKLPINVQMTSAVRTISPNSVHNGPELTGIIKTILEREKNFNGTFHVAGEDFGIRFNSTIENDTQLYHRNKNLSLLIRPNPESLVNEGENVMVACGLYSPSPVSNRSVVYEIVDQFNLRRPYHSLEENVKSFFKKYIDVVLSGIIPLMTRYGIGLEGHLQNSLIVFKDNEPVKAFIRDLGGVRVYKKRLDQQGVPGTFYPNSVTIGDDFVEMQNKVIHTVFQSHIGELTAHLARQYPLHEQELWDVVREVCINIFTELKQDETLREDVEMDMEALLGPTVETKALTIMRLKDDVTDYAYIGVPNPLYKEI</sequence>
<dbReference type="PANTHER" id="PTHR34384">
    <property type="entry name" value="L-2,3-DIAMINOPROPANOATE--CITRATE LIGASE"/>
    <property type="match status" value="1"/>
</dbReference>
<evidence type="ECO:0000256" key="1">
    <source>
        <dbReference type="ARBA" id="ARBA00004924"/>
    </source>
</evidence>
<dbReference type="Gene3D" id="1.10.510.40">
    <property type="match status" value="1"/>
</dbReference>
<feature type="domain" description="Aerobactin siderophore biosynthesis IucA/IucC N-terminal" evidence="3">
    <location>
        <begin position="192"/>
        <end position="436"/>
    </location>
</feature>
<dbReference type="RefSeq" id="WP_275117874.1">
    <property type="nucleotide sequence ID" value="NZ_JAOTPO010000004.1"/>
</dbReference>
<comment type="similarity">
    <text evidence="2">Belongs to the IucA/IucC family.</text>
</comment>
<dbReference type="Pfam" id="PF04183">
    <property type="entry name" value="IucA_IucC"/>
    <property type="match status" value="1"/>
</dbReference>
<evidence type="ECO:0000313" key="5">
    <source>
        <dbReference type="EMBL" id="MDE5413249.1"/>
    </source>
</evidence>
<protein>
    <recommendedName>
        <fullName evidence="7">Siderophore synthetase component</fullName>
    </recommendedName>
</protein>